<organism evidence="1 2">
    <name type="scientific">Pluteus cervinus</name>
    <dbReference type="NCBI Taxonomy" id="181527"/>
    <lineage>
        <taxon>Eukaryota</taxon>
        <taxon>Fungi</taxon>
        <taxon>Dikarya</taxon>
        <taxon>Basidiomycota</taxon>
        <taxon>Agaricomycotina</taxon>
        <taxon>Agaricomycetes</taxon>
        <taxon>Agaricomycetidae</taxon>
        <taxon>Agaricales</taxon>
        <taxon>Pluteineae</taxon>
        <taxon>Pluteaceae</taxon>
        <taxon>Pluteus</taxon>
    </lineage>
</organism>
<evidence type="ECO:0000313" key="1">
    <source>
        <dbReference type="EMBL" id="TFK67340.1"/>
    </source>
</evidence>
<dbReference type="EMBL" id="ML208378">
    <property type="protein sequence ID" value="TFK67340.1"/>
    <property type="molecule type" value="Genomic_DNA"/>
</dbReference>
<name>A0ACD3APB1_9AGAR</name>
<gene>
    <name evidence="1" type="ORF">BDN72DRAFT_105078</name>
</gene>
<proteinExistence type="predicted"/>
<accession>A0ACD3APB1</accession>
<keyword evidence="2" id="KW-1185">Reference proteome</keyword>
<dbReference type="Proteomes" id="UP000308600">
    <property type="component" value="Unassembled WGS sequence"/>
</dbReference>
<evidence type="ECO:0000313" key="2">
    <source>
        <dbReference type="Proteomes" id="UP000308600"/>
    </source>
</evidence>
<protein>
    <submittedName>
        <fullName evidence="1">Uncharacterized protein</fullName>
    </submittedName>
</protein>
<reference evidence="1 2" key="1">
    <citation type="journal article" date="2019" name="Nat. Ecol. Evol.">
        <title>Megaphylogeny resolves global patterns of mushroom evolution.</title>
        <authorList>
            <person name="Varga T."/>
            <person name="Krizsan K."/>
            <person name="Foldi C."/>
            <person name="Dima B."/>
            <person name="Sanchez-Garcia M."/>
            <person name="Sanchez-Ramirez S."/>
            <person name="Szollosi G.J."/>
            <person name="Szarkandi J.G."/>
            <person name="Papp V."/>
            <person name="Albert L."/>
            <person name="Andreopoulos W."/>
            <person name="Angelini C."/>
            <person name="Antonin V."/>
            <person name="Barry K.W."/>
            <person name="Bougher N.L."/>
            <person name="Buchanan P."/>
            <person name="Buyck B."/>
            <person name="Bense V."/>
            <person name="Catcheside P."/>
            <person name="Chovatia M."/>
            <person name="Cooper J."/>
            <person name="Damon W."/>
            <person name="Desjardin D."/>
            <person name="Finy P."/>
            <person name="Geml J."/>
            <person name="Haridas S."/>
            <person name="Hughes K."/>
            <person name="Justo A."/>
            <person name="Karasinski D."/>
            <person name="Kautmanova I."/>
            <person name="Kiss B."/>
            <person name="Kocsube S."/>
            <person name="Kotiranta H."/>
            <person name="LaButti K.M."/>
            <person name="Lechner B.E."/>
            <person name="Liimatainen K."/>
            <person name="Lipzen A."/>
            <person name="Lukacs Z."/>
            <person name="Mihaltcheva S."/>
            <person name="Morgado L.N."/>
            <person name="Niskanen T."/>
            <person name="Noordeloos M.E."/>
            <person name="Ohm R.A."/>
            <person name="Ortiz-Santana B."/>
            <person name="Ovrebo C."/>
            <person name="Racz N."/>
            <person name="Riley R."/>
            <person name="Savchenko A."/>
            <person name="Shiryaev A."/>
            <person name="Soop K."/>
            <person name="Spirin V."/>
            <person name="Szebenyi C."/>
            <person name="Tomsovsky M."/>
            <person name="Tulloss R.E."/>
            <person name="Uehling J."/>
            <person name="Grigoriev I.V."/>
            <person name="Vagvolgyi C."/>
            <person name="Papp T."/>
            <person name="Martin F.M."/>
            <person name="Miettinen O."/>
            <person name="Hibbett D.S."/>
            <person name="Nagy L.G."/>
        </authorList>
    </citation>
    <scope>NUCLEOTIDE SEQUENCE [LARGE SCALE GENOMIC DNA]</scope>
    <source>
        <strain evidence="1 2">NL-1719</strain>
    </source>
</reference>
<sequence>MIIAMTSCHLRLFCLPFLIVIVQLGRVLDYESHLPSFFSSHPAFFVDIVWTVLSLALFYSSSSHLSLSGFSNDSTTACDVLQGSYTVHSYSILCIPKVPFGSTHFHPPSYLNPFSSRFLSSLLPHHHCQYHPILHLYPIQYVHLFFFFFSPPPDYYNSQCVICVCVFGFVLYILIFHHSLLLFPSLSDWHGRCDCQLRRLELVCLDIDLDVIVCSLLFHLSVGFVNCELFLDGQLDWYIQTTILPLL</sequence>